<dbReference type="EMBL" id="WJXW01000019">
    <property type="protein sequence ID" value="KAF9728610.1"/>
    <property type="molecule type" value="Genomic_DNA"/>
</dbReference>
<dbReference type="OrthoDB" id="1001765at2759"/>
<dbReference type="AlphaFoldDB" id="A0A9P6G554"/>
<dbReference type="Proteomes" id="UP000756921">
    <property type="component" value="Unassembled WGS sequence"/>
</dbReference>
<proteinExistence type="predicted"/>
<evidence type="ECO:0000313" key="2">
    <source>
        <dbReference type="Proteomes" id="UP000756921"/>
    </source>
</evidence>
<keyword evidence="2" id="KW-1185">Reference proteome</keyword>
<name>A0A9P6G554_9PLEO</name>
<protein>
    <submittedName>
        <fullName evidence="1">Uncharacterized protein</fullName>
    </submittedName>
</protein>
<evidence type="ECO:0000313" key="1">
    <source>
        <dbReference type="EMBL" id="KAF9728610.1"/>
    </source>
</evidence>
<organism evidence="1 2">
    <name type="scientific">Paraphaeosphaeria minitans</name>
    <dbReference type="NCBI Taxonomy" id="565426"/>
    <lineage>
        <taxon>Eukaryota</taxon>
        <taxon>Fungi</taxon>
        <taxon>Dikarya</taxon>
        <taxon>Ascomycota</taxon>
        <taxon>Pezizomycotina</taxon>
        <taxon>Dothideomycetes</taxon>
        <taxon>Pleosporomycetidae</taxon>
        <taxon>Pleosporales</taxon>
        <taxon>Massarineae</taxon>
        <taxon>Didymosphaeriaceae</taxon>
        <taxon>Paraphaeosphaeria</taxon>
    </lineage>
</organism>
<gene>
    <name evidence="1" type="ORF">PMIN01_13438</name>
</gene>
<sequence length="57" mass="6368">MANVLNSYNEKLILPCNYCFPVNTTEDFFELAYTITSVGFGATLDLTSALRLRILCS</sequence>
<reference evidence="1" key="1">
    <citation type="journal article" date="2020" name="Mol. Plant Microbe Interact.">
        <title>Genome Sequence of the Biocontrol Agent Coniothyrium minitans strain Conio (IMI 134523).</title>
        <authorList>
            <person name="Patel D."/>
            <person name="Shittu T.A."/>
            <person name="Baroncelli R."/>
            <person name="Muthumeenakshi S."/>
            <person name="Osborne T.H."/>
            <person name="Janganan T.K."/>
            <person name="Sreenivasaprasad S."/>
        </authorList>
    </citation>
    <scope>NUCLEOTIDE SEQUENCE</scope>
    <source>
        <strain evidence="1">Conio</strain>
    </source>
</reference>
<comment type="caution">
    <text evidence="1">The sequence shown here is derived from an EMBL/GenBank/DDBJ whole genome shotgun (WGS) entry which is preliminary data.</text>
</comment>
<accession>A0A9P6G554</accession>